<dbReference type="Pfam" id="PF08031">
    <property type="entry name" value="BBE"/>
    <property type="match status" value="1"/>
</dbReference>
<keyword evidence="2" id="KW-0560">Oxidoreductase</keyword>
<evidence type="ECO:0000313" key="5">
    <source>
        <dbReference type="EMBL" id="KAF9524797.1"/>
    </source>
</evidence>
<dbReference type="EMBL" id="MU157893">
    <property type="protein sequence ID" value="KAF9524797.1"/>
    <property type="molecule type" value="Genomic_DNA"/>
</dbReference>
<evidence type="ECO:0000256" key="3">
    <source>
        <dbReference type="SAM" id="SignalP"/>
    </source>
</evidence>
<dbReference type="InterPro" id="IPR016166">
    <property type="entry name" value="FAD-bd_PCMH"/>
</dbReference>
<gene>
    <name evidence="5" type="ORF">CPB83DRAFT_860710</name>
</gene>
<organism evidence="5 6">
    <name type="scientific">Crepidotus variabilis</name>
    <dbReference type="NCBI Taxonomy" id="179855"/>
    <lineage>
        <taxon>Eukaryota</taxon>
        <taxon>Fungi</taxon>
        <taxon>Dikarya</taxon>
        <taxon>Basidiomycota</taxon>
        <taxon>Agaricomycotina</taxon>
        <taxon>Agaricomycetes</taxon>
        <taxon>Agaricomycetidae</taxon>
        <taxon>Agaricales</taxon>
        <taxon>Agaricineae</taxon>
        <taxon>Crepidotaceae</taxon>
        <taxon>Crepidotus</taxon>
    </lineage>
</organism>
<keyword evidence="6" id="KW-1185">Reference proteome</keyword>
<dbReference type="Gene3D" id="3.30.465.10">
    <property type="match status" value="2"/>
</dbReference>
<feature type="chain" id="PRO_5040265864" evidence="3">
    <location>
        <begin position="24"/>
        <end position="586"/>
    </location>
</feature>
<dbReference type="SUPFAM" id="SSF56176">
    <property type="entry name" value="FAD-binding/transporter-associated domain-like"/>
    <property type="match status" value="1"/>
</dbReference>
<reference evidence="5" key="1">
    <citation type="submission" date="2020-11" db="EMBL/GenBank/DDBJ databases">
        <authorList>
            <consortium name="DOE Joint Genome Institute"/>
            <person name="Ahrendt S."/>
            <person name="Riley R."/>
            <person name="Andreopoulos W."/>
            <person name="Labutti K."/>
            <person name="Pangilinan J."/>
            <person name="Ruiz-Duenas F.J."/>
            <person name="Barrasa J.M."/>
            <person name="Sanchez-Garcia M."/>
            <person name="Camarero S."/>
            <person name="Miyauchi S."/>
            <person name="Serrano A."/>
            <person name="Linde D."/>
            <person name="Babiker R."/>
            <person name="Drula E."/>
            <person name="Ayuso-Fernandez I."/>
            <person name="Pacheco R."/>
            <person name="Padilla G."/>
            <person name="Ferreira P."/>
            <person name="Barriuso J."/>
            <person name="Kellner H."/>
            <person name="Castanera R."/>
            <person name="Alfaro M."/>
            <person name="Ramirez L."/>
            <person name="Pisabarro A.G."/>
            <person name="Kuo A."/>
            <person name="Tritt A."/>
            <person name="Lipzen A."/>
            <person name="He G."/>
            <person name="Yan M."/>
            <person name="Ng V."/>
            <person name="Cullen D."/>
            <person name="Martin F."/>
            <person name="Rosso M.-N."/>
            <person name="Henrissat B."/>
            <person name="Hibbett D."/>
            <person name="Martinez A.T."/>
            <person name="Grigoriev I.V."/>
        </authorList>
    </citation>
    <scope>NUCLEOTIDE SEQUENCE</scope>
    <source>
        <strain evidence="5">CBS 506.95</strain>
    </source>
</reference>
<protein>
    <submittedName>
        <fullName evidence="5">Isoamyl alcohol oxidase</fullName>
    </submittedName>
</protein>
<comment type="caution">
    <text evidence="5">The sequence shown here is derived from an EMBL/GenBank/DDBJ whole genome shotgun (WGS) entry which is preliminary data.</text>
</comment>
<dbReference type="GO" id="GO:0016491">
    <property type="term" value="F:oxidoreductase activity"/>
    <property type="evidence" value="ECO:0007669"/>
    <property type="project" value="UniProtKB-KW"/>
</dbReference>
<accession>A0A9P6E954</accession>
<dbReference type="AlphaFoldDB" id="A0A9P6E954"/>
<evidence type="ECO:0000259" key="4">
    <source>
        <dbReference type="PROSITE" id="PS51387"/>
    </source>
</evidence>
<feature type="signal peptide" evidence="3">
    <location>
        <begin position="1"/>
        <end position="23"/>
    </location>
</feature>
<dbReference type="InterPro" id="IPR016169">
    <property type="entry name" value="FAD-bd_PCMH_sub2"/>
</dbReference>
<evidence type="ECO:0000256" key="2">
    <source>
        <dbReference type="ARBA" id="ARBA00023002"/>
    </source>
</evidence>
<dbReference type="InterPro" id="IPR006094">
    <property type="entry name" value="Oxid_FAD_bind_N"/>
</dbReference>
<comment type="similarity">
    <text evidence="1">Belongs to the oxygen-dependent FAD-linked oxidoreductase family.</text>
</comment>
<dbReference type="InterPro" id="IPR050432">
    <property type="entry name" value="FAD-linked_Oxidoreductases_BP"/>
</dbReference>
<evidence type="ECO:0000256" key="1">
    <source>
        <dbReference type="ARBA" id="ARBA00005466"/>
    </source>
</evidence>
<dbReference type="InterPro" id="IPR012951">
    <property type="entry name" value="BBE"/>
</dbReference>
<dbReference type="GO" id="GO:0071949">
    <property type="term" value="F:FAD binding"/>
    <property type="evidence" value="ECO:0007669"/>
    <property type="project" value="InterPro"/>
</dbReference>
<proteinExistence type="inferred from homology"/>
<dbReference type="Proteomes" id="UP000807306">
    <property type="component" value="Unassembled WGS sequence"/>
</dbReference>
<dbReference type="PANTHER" id="PTHR13878">
    <property type="entry name" value="GULONOLACTONE OXIDASE"/>
    <property type="match status" value="1"/>
</dbReference>
<dbReference type="PANTHER" id="PTHR13878:SF97">
    <property type="entry name" value="ISOAMYL ALCOHOL OXIDASE"/>
    <property type="match status" value="1"/>
</dbReference>
<keyword evidence="3" id="KW-0732">Signal</keyword>
<name>A0A9P6E954_9AGAR</name>
<evidence type="ECO:0000313" key="6">
    <source>
        <dbReference type="Proteomes" id="UP000807306"/>
    </source>
</evidence>
<feature type="domain" description="FAD-binding PCMH-type" evidence="4">
    <location>
        <begin position="133"/>
        <end position="315"/>
    </location>
</feature>
<dbReference type="Pfam" id="PF01565">
    <property type="entry name" value="FAD_binding_4"/>
    <property type="match status" value="1"/>
</dbReference>
<dbReference type="OrthoDB" id="9983560at2759"/>
<dbReference type="InterPro" id="IPR036318">
    <property type="entry name" value="FAD-bd_PCMH-like_sf"/>
</dbReference>
<sequence length="586" mass="63867">MRFSFQLYPVILVLLHLRALASAQNVPVNHFTWNGSEYSCKCYQGDTCWPSPHEWKSLNASVDGNLQLVVPDAAVCHDSFEGKPTYNASACEEVQANVANQQWQSDRAVANHWLFWTNATCLPTTNRNDPCTLGYLPRSVILAKKKSHIRAGINFARQSNIRLVIRNTGHDFMGRSTGYGSLAINTHSFKDAHFIKKYTGPGGYTGGAVTVGAGIQGGELLRMSNQQNPKVTVVTGECATVGFAGGFIQGGGHGPLATLHGMAADQALSFEVIAADGSYVTANADSNADLFWALKGGGPSTFAAIVSATVKTFAETPAAGVIVNINSTHTTDNEVVWKGFAAFHNLANRWVDNGMFVYYEYTPGRLHIQPFVGPNMDKAKITEVVQPLFDQLNKEAIPFSFAVKEFPTFFDLYVDLFESETAGVISIVGGRLFTKQDIEQSGDQIALGVKRTGDAGVVGHIVGPGYGAPKVDNAIHPTWRNASSFSITSVFVDPNITLTQKSEAQKNLTNNIDGPLRAASPHGAAYVNEGDLEEPNWQTTFWGSNYPRLRSLKKKWDPLGVFYARTTPGTEEWEVIDFGRKLCKKI</sequence>
<dbReference type="PROSITE" id="PS51387">
    <property type="entry name" value="FAD_PCMH"/>
    <property type="match status" value="1"/>
</dbReference>